<name>A0ABY1VLG4_9ACTO</name>
<organism evidence="2 3">
    <name type="scientific">Actinomyces bovis</name>
    <dbReference type="NCBI Taxonomy" id="1658"/>
    <lineage>
        <taxon>Bacteria</taxon>
        <taxon>Bacillati</taxon>
        <taxon>Actinomycetota</taxon>
        <taxon>Actinomycetes</taxon>
        <taxon>Actinomycetales</taxon>
        <taxon>Actinomycetaceae</taxon>
        <taxon>Actinomyces</taxon>
    </lineage>
</organism>
<gene>
    <name evidence="2" type="ORF">NCTC11535_00603</name>
</gene>
<accession>A0ABY1VLG4</accession>
<keyword evidence="1" id="KW-0732">Signal</keyword>
<reference evidence="2 3" key="1">
    <citation type="submission" date="2018-06" db="EMBL/GenBank/DDBJ databases">
        <authorList>
            <consortium name="Pathogen Informatics"/>
            <person name="Doyle S."/>
        </authorList>
    </citation>
    <scope>NUCLEOTIDE SEQUENCE [LARGE SCALE GENOMIC DNA]</scope>
    <source>
        <strain evidence="2 3">NCTC11535</strain>
    </source>
</reference>
<feature type="chain" id="PRO_5046367285" evidence="1">
    <location>
        <begin position="21"/>
        <end position="187"/>
    </location>
</feature>
<sequence>MKYVMQLGADWLQLPTPALAADPASMASWLSAECSDLVYTEAKDLAGFRDIAASAAQAPRDPDAVTRLLFVPLLRLVPVVLDLLEFEAEGEESETLPSLILVGKNERGPHVYDTVQAEGGRTIYRAVGAMKTADTEVDGSLPLFAMHAMRLGPVDLVTRTWVGDSFDSLAEVIPAVEDLLTTIDVEP</sequence>
<dbReference type="RefSeq" id="WP_111835882.1">
    <property type="nucleotide sequence ID" value="NZ_UAPQ01000001.1"/>
</dbReference>
<proteinExistence type="predicted"/>
<evidence type="ECO:0000313" key="2">
    <source>
        <dbReference type="EMBL" id="SPT52949.1"/>
    </source>
</evidence>
<protein>
    <submittedName>
        <fullName evidence="2">Uncharacterized protein</fullName>
    </submittedName>
</protein>
<comment type="caution">
    <text evidence="2">The sequence shown here is derived from an EMBL/GenBank/DDBJ whole genome shotgun (WGS) entry which is preliminary data.</text>
</comment>
<keyword evidence="3" id="KW-1185">Reference proteome</keyword>
<dbReference type="EMBL" id="UAPQ01000001">
    <property type="protein sequence ID" value="SPT52949.1"/>
    <property type="molecule type" value="Genomic_DNA"/>
</dbReference>
<evidence type="ECO:0000256" key="1">
    <source>
        <dbReference type="SAM" id="SignalP"/>
    </source>
</evidence>
<feature type="signal peptide" evidence="1">
    <location>
        <begin position="1"/>
        <end position="20"/>
    </location>
</feature>
<dbReference type="Proteomes" id="UP000250006">
    <property type="component" value="Unassembled WGS sequence"/>
</dbReference>
<evidence type="ECO:0000313" key="3">
    <source>
        <dbReference type="Proteomes" id="UP000250006"/>
    </source>
</evidence>